<dbReference type="GO" id="GO:0019632">
    <property type="term" value="P:shikimate metabolic process"/>
    <property type="evidence" value="ECO:0007669"/>
    <property type="project" value="TreeGrafter"/>
</dbReference>
<evidence type="ECO:0000313" key="4">
    <source>
        <dbReference type="EMBL" id="CAB5007243.1"/>
    </source>
</evidence>
<feature type="domain" description="Shikimate dehydrogenase substrate binding N-terminal" evidence="1">
    <location>
        <begin position="6"/>
        <end position="87"/>
    </location>
</feature>
<dbReference type="Pfam" id="PF08501">
    <property type="entry name" value="Shikimate_dh_N"/>
    <property type="match status" value="1"/>
</dbReference>
<evidence type="ECO:0000259" key="1">
    <source>
        <dbReference type="Pfam" id="PF08501"/>
    </source>
</evidence>
<dbReference type="InterPro" id="IPR046346">
    <property type="entry name" value="Aminoacid_DH-like_N_sf"/>
</dbReference>
<reference evidence="4" key="1">
    <citation type="submission" date="2020-05" db="EMBL/GenBank/DDBJ databases">
        <authorList>
            <person name="Chiriac C."/>
            <person name="Salcher M."/>
            <person name="Ghai R."/>
            <person name="Kavagutti S V."/>
        </authorList>
    </citation>
    <scope>NUCLEOTIDE SEQUENCE</scope>
</reference>
<gene>
    <name evidence="2" type="ORF">UFOPK2967_00236</name>
    <name evidence="3" type="ORF">UFOPK3984_00221</name>
    <name evidence="4" type="ORF">UFOPK4114_00031</name>
</gene>
<dbReference type="CDD" id="cd01065">
    <property type="entry name" value="NAD_bind_Shikimate_DH"/>
    <property type="match status" value="1"/>
</dbReference>
<dbReference type="EMBL" id="CAFAAC010000007">
    <property type="protein sequence ID" value="CAB4780212.1"/>
    <property type="molecule type" value="Genomic_DNA"/>
</dbReference>
<dbReference type="NCBIfam" id="NF001311">
    <property type="entry name" value="PRK00258.1-3"/>
    <property type="match status" value="1"/>
</dbReference>
<dbReference type="PANTHER" id="PTHR21089">
    <property type="entry name" value="SHIKIMATE DEHYDROGENASE"/>
    <property type="match status" value="1"/>
</dbReference>
<sequence length="268" mass="29025">MIRCAVLGSPIAHSLSPTLHQCAYRELGIDGDYSAIEVSAGQLKQFITSRDESWTGFSLTMPLKEEVIALASTVDALAKRINSANTLSKTAEGWHAISTDVPGFLDALSFNGYSHFDSIVVLGSGATARAAVAALDAPGKSITVIHRSAHREPEMRVAVVHAHMQFLPWGSELPKSDLFINTTPAGVADEYASLVDQVTSGIFFEALYNPWPTYLLKTWRKRGGESVDGLDLLVHQAMYQLDTMTGSSVDHAALWPILRKAGLSTIKK</sequence>
<name>A0A6J7PVD1_9ZZZZ</name>
<dbReference type="EMBL" id="CAFBOP010000004">
    <property type="protein sequence ID" value="CAB4978179.1"/>
    <property type="molecule type" value="Genomic_DNA"/>
</dbReference>
<dbReference type="Gene3D" id="3.40.50.10860">
    <property type="entry name" value="Leucine Dehydrogenase, chain A, domain 1"/>
    <property type="match status" value="1"/>
</dbReference>
<protein>
    <submittedName>
        <fullName evidence="4">Unannotated protein</fullName>
    </submittedName>
</protein>
<proteinExistence type="predicted"/>
<dbReference type="SUPFAM" id="SSF53223">
    <property type="entry name" value="Aminoacid dehydrogenase-like, N-terminal domain"/>
    <property type="match status" value="1"/>
</dbReference>
<organism evidence="4">
    <name type="scientific">freshwater metagenome</name>
    <dbReference type="NCBI Taxonomy" id="449393"/>
    <lineage>
        <taxon>unclassified sequences</taxon>
        <taxon>metagenomes</taxon>
        <taxon>ecological metagenomes</taxon>
    </lineage>
</organism>
<dbReference type="AlphaFoldDB" id="A0A6J7PVD1"/>
<dbReference type="GO" id="GO:0050661">
    <property type="term" value="F:NADP binding"/>
    <property type="evidence" value="ECO:0007669"/>
    <property type="project" value="TreeGrafter"/>
</dbReference>
<evidence type="ECO:0000313" key="3">
    <source>
        <dbReference type="EMBL" id="CAB4978179.1"/>
    </source>
</evidence>
<dbReference type="Gene3D" id="3.40.50.720">
    <property type="entry name" value="NAD(P)-binding Rossmann-like Domain"/>
    <property type="match status" value="1"/>
</dbReference>
<dbReference type="PANTHER" id="PTHR21089:SF1">
    <property type="entry name" value="BIFUNCTIONAL 3-DEHYDROQUINATE DEHYDRATASE_SHIKIMATE DEHYDROGENASE, CHLOROPLASTIC"/>
    <property type="match status" value="1"/>
</dbReference>
<evidence type="ECO:0000313" key="2">
    <source>
        <dbReference type="EMBL" id="CAB4780212.1"/>
    </source>
</evidence>
<accession>A0A6J7PVD1</accession>
<dbReference type="InterPro" id="IPR013708">
    <property type="entry name" value="Shikimate_DH-bd_N"/>
</dbReference>
<dbReference type="GO" id="GO:0009423">
    <property type="term" value="P:chorismate biosynthetic process"/>
    <property type="evidence" value="ECO:0007669"/>
    <property type="project" value="TreeGrafter"/>
</dbReference>
<dbReference type="InterPro" id="IPR022893">
    <property type="entry name" value="Shikimate_DH_fam"/>
</dbReference>
<dbReference type="SUPFAM" id="SSF51735">
    <property type="entry name" value="NAD(P)-binding Rossmann-fold domains"/>
    <property type="match status" value="1"/>
</dbReference>
<dbReference type="GO" id="GO:0005829">
    <property type="term" value="C:cytosol"/>
    <property type="evidence" value="ECO:0007669"/>
    <property type="project" value="TreeGrafter"/>
</dbReference>
<dbReference type="EMBL" id="CAFBPP010000001">
    <property type="protein sequence ID" value="CAB5007243.1"/>
    <property type="molecule type" value="Genomic_DNA"/>
</dbReference>
<dbReference type="GO" id="GO:0004764">
    <property type="term" value="F:shikimate 3-dehydrogenase (NADP+) activity"/>
    <property type="evidence" value="ECO:0007669"/>
    <property type="project" value="InterPro"/>
</dbReference>
<dbReference type="InterPro" id="IPR036291">
    <property type="entry name" value="NAD(P)-bd_dom_sf"/>
</dbReference>